<dbReference type="EMBL" id="JARKHS020029748">
    <property type="protein sequence ID" value="KAK8762826.1"/>
    <property type="molecule type" value="Genomic_DNA"/>
</dbReference>
<dbReference type="Proteomes" id="UP001321473">
    <property type="component" value="Unassembled WGS sequence"/>
</dbReference>
<evidence type="ECO:0000256" key="2">
    <source>
        <dbReference type="SAM" id="MobiDB-lite"/>
    </source>
</evidence>
<comment type="caution">
    <text evidence="3">The sequence shown here is derived from an EMBL/GenBank/DDBJ whole genome shotgun (WGS) entry which is preliminary data.</text>
</comment>
<proteinExistence type="predicted"/>
<sequence>MHRRSKSCRKVPERTMTRSDIFKLVQGMKTRKQRETVPSDVSSDKSEESRSQDLSSEDLAGREASSGVNVCIFPCNNPIEHVIAECYRHAKHGRGSATENSHSGGSEELSLSTCENLLSQISKKIEELQAEMKLYQTQNEHLKNMQQQYHQMLNKLQKDRDDFEAHKEKENNKLRSEIEEEKRKIRIEKRRQNLTKATKVETKPSAATAKDKNSNKEAQGQLQRKVNLLTSENGRLKDKLQLAEQEKDSLKAMVKELEGQRISLLEKLEKMTELKRSLSFPNRRCSATIGKCTWRQFLFGGQKLQRATIRPC</sequence>
<feature type="compositionally biased region" description="Basic and acidic residues" evidence="2">
    <location>
        <begin position="33"/>
        <end position="51"/>
    </location>
</feature>
<evidence type="ECO:0000313" key="4">
    <source>
        <dbReference type="Proteomes" id="UP001321473"/>
    </source>
</evidence>
<feature type="compositionally biased region" description="Basic and acidic residues" evidence="2">
    <location>
        <begin position="10"/>
        <end position="21"/>
    </location>
</feature>
<dbReference type="Gene3D" id="1.10.287.2610">
    <property type="match status" value="1"/>
</dbReference>
<reference evidence="3 4" key="1">
    <citation type="journal article" date="2023" name="Arcadia Sci">
        <title>De novo assembly of a long-read Amblyomma americanum tick genome.</title>
        <authorList>
            <person name="Chou S."/>
            <person name="Poskanzer K.E."/>
            <person name="Rollins M."/>
            <person name="Thuy-Boun P.S."/>
        </authorList>
    </citation>
    <scope>NUCLEOTIDE SEQUENCE [LARGE SCALE GENOMIC DNA]</scope>
    <source>
        <strain evidence="3">F_SG_1</strain>
        <tissue evidence="3">Salivary glands</tissue>
    </source>
</reference>
<accession>A0AAQ4DK36</accession>
<organism evidence="3 4">
    <name type="scientific">Amblyomma americanum</name>
    <name type="common">Lone star tick</name>
    <dbReference type="NCBI Taxonomy" id="6943"/>
    <lineage>
        <taxon>Eukaryota</taxon>
        <taxon>Metazoa</taxon>
        <taxon>Ecdysozoa</taxon>
        <taxon>Arthropoda</taxon>
        <taxon>Chelicerata</taxon>
        <taxon>Arachnida</taxon>
        <taxon>Acari</taxon>
        <taxon>Parasitiformes</taxon>
        <taxon>Ixodida</taxon>
        <taxon>Ixodoidea</taxon>
        <taxon>Ixodidae</taxon>
        <taxon>Amblyomminae</taxon>
        <taxon>Amblyomma</taxon>
    </lineage>
</organism>
<dbReference type="AlphaFoldDB" id="A0AAQ4DK36"/>
<feature type="coiled-coil region" evidence="1">
    <location>
        <begin position="111"/>
        <end position="191"/>
    </location>
</feature>
<name>A0AAQ4DK36_AMBAM</name>
<feature type="coiled-coil region" evidence="1">
    <location>
        <begin position="226"/>
        <end position="274"/>
    </location>
</feature>
<keyword evidence="4" id="KW-1185">Reference proteome</keyword>
<evidence type="ECO:0000313" key="3">
    <source>
        <dbReference type="EMBL" id="KAK8762826.1"/>
    </source>
</evidence>
<feature type="region of interest" description="Disordered" evidence="2">
    <location>
        <begin position="1"/>
        <end position="61"/>
    </location>
</feature>
<keyword evidence="1" id="KW-0175">Coiled coil</keyword>
<evidence type="ECO:0000256" key="1">
    <source>
        <dbReference type="SAM" id="Coils"/>
    </source>
</evidence>
<feature type="region of interest" description="Disordered" evidence="2">
    <location>
        <begin position="195"/>
        <end position="220"/>
    </location>
</feature>
<gene>
    <name evidence="3" type="ORF">V5799_025907</name>
</gene>
<protein>
    <submittedName>
        <fullName evidence="3">Uncharacterized protein</fullName>
    </submittedName>
</protein>